<protein>
    <recommendedName>
        <fullName evidence="3">Carboxylic ester hydrolase</fullName>
        <ecNumber evidence="3">3.1.1.-</ecNumber>
    </recommendedName>
</protein>
<sequence>MGVPYAAPPVGSLRWAPPAPFVKQPGVRDCRSFEAQGPRCLQRRSSSFATSEDCLRLSIWTPSAAAAAAARDAAAADLPVMVYLHGGSLVGGGALSLQAADGGVGSLASAGRVVSVSVAYRLGVLGFLASPALESARGTSGNYGLLDVIKALEWVKANARSFGGDPERITVYGQSSGGSLVFALLASPLARGLFRRAISMSGSPRLNSTLEEAYGYWHREPVLATRCAALIDGPELRDCLYSLDASELVAAQPDDWDAATFSYSLFDEDYRYAPLLLVDGRVLPRDYREADYDADVATIVGVTRQEADFSPGDDARTWTAADMAAFLANETAHLGPDFVDGLLDAYDVRGRAALDAQRLYSEILADASVFCPTLVLARAMPDPVVYSTSARPGRPYAPLAPLQIVRGYEPRYAFHAVDMFMLFNFTNGYAMTDGDRAYSRSLVSAFAGFARDGALPRGWRRFSGDGSYGVVDWRDGTTATTATNLKKRQCKFWLRHDAYRRYAWVN</sequence>
<dbReference type="PANTHER" id="PTHR11559">
    <property type="entry name" value="CARBOXYLESTERASE"/>
    <property type="match status" value="1"/>
</dbReference>
<dbReference type="Pfam" id="PF00135">
    <property type="entry name" value="COesterase"/>
    <property type="match status" value="1"/>
</dbReference>
<dbReference type="InterPro" id="IPR029058">
    <property type="entry name" value="AB_hydrolase_fold"/>
</dbReference>
<evidence type="ECO:0000256" key="3">
    <source>
        <dbReference type="RuleBase" id="RU361235"/>
    </source>
</evidence>
<name>A0ABR1G2M8_AURAN</name>
<comment type="caution">
    <text evidence="5">The sequence shown here is derived from an EMBL/GenBank/DDBJ whole genome shotgun (WGS) entry which is preliminary data.</text>
</comment>
<accession>A0ABR1G2M8</accession>
<dbReference type="InterPro" id="IPR050309">
    <property type="entry name" value="Type-B_Carboxylest/Lipase"/>
</dbReference>
<dbReference type="SUPFAM" id="SSF53474">
    <property type="entry name" value="alpha/beta-Hydrolases"/>
    <property type="match status" value="1"/>
</dbReference>
<dbReference type="EC" id="3.1.1.-" evidence="3"/>
<keyword evidence="6" id="KW-1185">Reference proteome</keyword>
<organism evidence="5 6">
    <name type="scientific">Aureococcus anophagefferens</name>
    <name type="common">Harmful bloom alga</name>
    <dbReference type="NCBI Taxonomy" id="44056"/>
    <lineage>
        <taxon>Eukaryota</taxon>
        <taxon>Sar</taxon>
        <taxon>Stramenopiles</taxon>
        <taxon>Ochrophyta</taxon>
        <taxon>Pelagophyceae</taxon>
        <taxon>Pelagomonadales</taxon>
        <taxon>Pelagomonadaceae</taxon>
        <taxon>Aureococcus</taxon>
    </lineage>
</organism>
<gene>
    <name evidence="5" type="ORF">SO694_00016462</name>
</gene>
<dbReference type="GO" id="GO:0016787">
    <property type="term" value="F:hydrolase activity"/>
    <property type="evidence" value="ECO:0007669"/>
    <property type="project" value="UniProtKB-KW"/>
</dbReference>
<evidence type="ECO:0000259" key="4">
    <source>
        <dbReference type="Pfam" id="PF00135"/>
    </source>
</evidence>
<dbReference type="InterPro" id="IPR002018">
    <property type="entry name" value="CarbesteraseB"/>
</dbReference>
<dbReference type="EMBL" id="JBBJCI010000141">
    <property type="protein sequence ID" value="KAK7242701.1"/>
    <property type="molecule type" value="Genomic_DNA"/>
</dbReference>
<evidence type="ECO:0000256" key="2">
    <source>
        <dbReference type="ARBA" id="ARBA00022801"/>
    </source>
</evidence>
<evidence type="ECO:0000313" key="6">
    <source>
        <dbReference type="Proteomes" id="UP001363151"/>
    </source>
</evidence>
<comment type="similarity">
    <text evidence="1 3">Belongs to the type-B carboxylesterase/lipase family.</text>
</comment>
<dbReference type="InterPro" id="IPR019826">
    <property type="entry name" value="Carboxylesterase_B_AS"/>
</dbReference>
<dbReference type="Proteomes" id="UP001363151">
    <property type="component" value="Unassembled WGS sequence"/>
</dbReference>
<reference evidence="5 6" key="1">
    <citation type="submission" date="2024-03" db="EMBL/GenBank/DDBJ databases">
        <title>Aureococcus anophagefferens CCMP1851 and Kratosvirus quantuckense: Draft genome of a second virus-susceptible host strain in the model system.</title>
        <authorList>
            <person name="Chase E."/>
            <person name="Truchon A.R."/>
            <person name="Schepens W."/>
            <person name="Wilhelm S.W."/>
        </authorList>
    </citation>
    <scope>NUCLEOTIDE SEQUENCE [LARGE SCALE GENOMIC DNA]</scope>
    <source>
        <strain evidence="5 6">CCMP1851</strain>
    </source>
</reference>
<feature type="domain" description="Carboxylesterase type B" evidence="4">
    <location>
        <begin position="2"/>
        <end position="493"/>
    </location>
</feature>
<dbReference type="Gene3D" id="3.40.50.1820">
    <property type="entry name" value="alpha/beta hydrolase"/>
    <property type="match status" value="1"/>
</dbReference>
<dbReference type="PROSITE" id="PS00122">
    <property type="entry name" value="CARBOXYLESTERASE_B_1"/>
    <property type="match status" value="1"/>
</dbReference>
<keyword evidence="2 3" id="KW-0378">Hydrolase</keyword>
<evidence type="ECO:0000313" key="5">
    <source>
        <dbReference type="EMBL" id="KAK7242701.1"/>
    </source>
</evidence>
<proteinExistence type="inferred from homology"/>
<evidence type="ECO:0000256" key="1">
    <source>
        <dbReference type="ARBA" id="ARBA00005964"/>
    </source>
</evidence>